<proteinExistence type="predicted"/>
<reference evidence="1" key="1">
    <citation type="submission" date="2019-08" db="EMBL/GenBank/DDBJ databases">
        <authorList>
            <person name="Kucharzyk K."/>
            <person name="Murdoch R.W."/>
            <person name="Higgins S."/>
            <person name="Loffler F."/>
        </authorList>
    </citation>
    <scope>NUCLEOTIDE SEQUENCE</scope>
</reference>
<organism evidence="1">
    <name type="scientific">bioreactor metagenome</name>
    <dbReference type="NCBI Taxonomy" id="1076179"/>
    <lineage>
        <taxon>unclassified sequences</taxon>
        <taxon>metagenomes</taxon>
        <taxon>ecological metagenomes</taxon>
    </lineage>
</organism>
<dbReference type="EMBL" id="VSSQ01003103">
    <property type="protein sequence ID" value="MPM19068.1"/>
    <property type="molecule type" value="Genomic_DNA"/>
</dbReference>
<sequence>MGQCLILQRRKLVDGKDILTNQYFGEIIKNRKTQKTLSFSIQLLKITDILLGKTMKIRTDFFFAC</sequence>
<gene>
    <name evidence="1" type="ORF">SDC9_65486</name>
</gene>
<comment type="caution">
    <text evidence="1">The sequence shown here is derived from an EMBL/GenBank/DDBJ whole genome shotgun (WGS) entry which is preliminary data.</text>
</comment>
<dbReference type="AlphaFoldDB" id="A0A644XTH8"/>
<accession>A0A644XTH8</accession>
<evidence type="ECO:0000313" key="1">
    <source>
        <dbReference type="EMBL" id="MPM19068.1"/>
    </source>
</evidence>
<protein>
    <submittedName>
        <fullName evidence="1">Uncharacterized protein</fullName>
    </submittedName>
</protein>
<name>A0A644XTH8_9ZZZZ</name>